<feature type="transmembrane region" description="Helical" evidence="6">
    <location>
        <begin position="355"/>
        <end position="375"/>
    </location>
</feature>
<evidence type="ECO:0000256" key="5">
    <source>
        <dbReference type="ARBA" id="ARBA00023136"/>
    </source>
</evidence>
<evidence type="ECO:0000256" key="6">
    <source>
        <dbReference type="SAM" id="Phobius"/>
    </source>
</evidence>
<feature type="transmembrane region" description="Helical" evidence="6">
    <location>
        <begin position="42"/>
        <end position="65"/>
    </location>
</feature>
<feature type="transmembrane region" description="Helical" evidence="6">
    <location>
        <begin position="450"/>
        <end position="469"/>
    </location>
</feature>
<keyword evidence="9" id="KW-1185">Reference proteome</keyword>
<keyword evidence="3 6" id="KW-0812">Transmembrane</keyword>
<dbReference type="PANTHER" id="PTHR42718:SF9">
    <property type="entry name" value="MAJOR FACILITATOR SUPERFAMILY MULTIDRUG TRANSPORTER MFSC"/>
    <property type="match status" value="1"/>
</dbReference>
<reference evidence="8 9" key="1">
    <citation type="journal article" date="2020" name="mSystems">
        <title>Defining Genomic and Predicted Metabolic Features of the Acetobacterium Genus.</title>
        <authorList>
            <person name="Ross D.E."/>
            <person name="Marshall C.W."/>
            <person name="Gulliver D."/>
            <person name="May H.D."/>
            <person name="Norman R.S."/>
        </authorList>
    </citation>
    <scope>NUCLEOTIDE SEQUENCE [LARGE SCALE GENOMIC DNA]</scope>
    <source>
        <strain evidence="8 9">DSM 9173</strain>
    </source>
</reference>
<dbReference type="PANTHER" id="PTHR42718">
    <property type="entry name" value="MAJOR FACILITATOR SUPERFAMILY MULTIDRUG TRANSPORTER MFSC"/>
    <property type="match status" value="1"/>
</dbReference>
<dbReference type="InterPro" id="IPR020846">
    <property type="entry name" value="MFS_dom"/>
</dbReference>
<dbReference type="InterPro" id="IPR036259">
    <property type="entry name" value="MFS_trans_sf"/>
</dbReference>
<evidence type="ECO:0000313" key="9">
    <source>
        <dbReference type="Proteomes" id="UP000653358"/>
    </source>
</evidence>
<feature type="transmembrane region" description="Helical" evidence="6">
    <location>
        <begin position="165"/>
        <end position="185"/>
    </location>
</feature>
<feature type="transmembrane region" description="Helical" evidence="6">
    <location>
        <begin position="295"/>
        <end position="318"/>
    </location>
</feature>
<organism evidence="8 9">
    <name type="scientific">Acetobacterium tundrae</name>
    <dbReference type="NCBI Taxonomy" id="132932"/>
    <lineage>
        <taxon>Bacteria</taxon>
        <taxon>Bacillati</taxon>
        <taxon>Bacillota</taxon>
        <taxon>Clostridia</taxon>
        <taxon>Eubacteriales</taxon>
        <taxon>Eubacteriaceae</taxon>
        <taxon>Acetobacterium</taxon>
    </lineage>
</organism>
<evidence type="ECO:0000259" key="7">
    <source>
        <dbReference type="PROSITE" id="PS50850"/>
    </source>
</evidence>
<evidence type="ECO:0000256" key="2">
    <source>
        <dbReference type="ARBA" id="ARBA00022448"/>
    </source>
</evidence>
<feature type="transmembrane region" description="Helical" evidence="6">
    <location>
        <begin position="221"/>
        <end position="245"/>
    </location>
</feature>
<feature type="transmembrane region" description="Helical" evidence="6">
    <location>
        <begin position="102"/>
        <end position="124"/>
    </location>
</feature>
<comment type="subcellular location">
    <subcellularLocation>
        <location evidence="1">Cell membrane</location>
        <topology evidence="1">Multi-pass membrane protein</topology>
    </subcellularLocation>
</comment>
<feature type="transmembrane region" description="Helical" evidence="6">
    <location>
        <begin position="197"/>
        <end position="215"/>
    </location>
</feature>
<evidence type="ECO:0000256" key="3">
    <source>
        <dbReference type="ARBA" id="ARBA00022692"/>
    </source>
</evidence>
<feature type="transmembrane region" description="Helical" evidence="6">
    <location>
        <begin position="330"/>
        <end position="349"/>
    </location>
</feature>
<dbReference type="PROSITE" id="PS50850">
    <property type="entry name" value="MFS"/>
    <property type="match status" value="1"/>
</dbReference>
<keyword evidence="5 6" id="KW-0472">Membrane</keyword>
<dbReference type="Proteomes" id="UP000653358">
    <property type="component" value="Unassembled WGS sequence"/>
</dbReference>
<proteinExistence type="predicted"/>
<sequence>MTQSYSHKWIILLVVTLVSFITNVDSTIVIIGLPKLMQGLNISIETGLLSITSYIIASTVLLLPAGRWADIIGTKKVFLLGFCIFTIGTVLCGFATSGSVLILYRVIQGTGAALALATATPIILKTFPENQLGLALGINATSWVIGALIGPVAGGALIGSYGWRSIFFVTVPFALIGIIGAAIVLKENETLKKTKTDWLGILTFGLGLSALMVVLSNGQSWGWASAPALELLAAAIVLWSVFLVIELRIQHPLFDLRLFLYRRYSIGLGITFSYCVAYFSITLLLSIYLQGALHLNAMSASLLMISLSVPQLIMGPIGGKLADHFGAERMIVIGLVFLMIGMFSLGHLGSQLNRLFVVIPLVIMSVANGIAWPSIAKTVLSAAPQEQAGSASGMFYTIYNLGRALSQTLAILVIEITVPPAIVTKAIVGMADFANFQANEDLIRSIDSSFYFFIIFFAVALLLGLILLYQKQKEILKNKRKREICIYNQTE</sequence>
<feature type="domain" description="Major facilitator superfamily (MFS) profile" evidence="7">
    <location>
        <begin position="11"/>
        <end position="472"/>
    </location>
</feature>
<protein>
    <submittedName>
        <fullName evidence="8">MFS transporter</fullName>
    </submittedName>
</protein>
<dbReference type="Gene3D" id="1.20.1720.10">
    <property type="entry name" value="Multidrug resistance protein D"/>
    <property type="match status" value="1"/>
</dbReference>
<name>A0ABR6WNK5_9FIRM</name>
<dbReference type="EMBL" id="WJBB01000017">
    <property type="protein sequence ID" value="MBC3797929.1"/>
    <property type="molecule type" value="Genomic_DNA"/>
</dbReference>
<keyword evidence="4 6" id="KW-1133">Transmembrane helix</keyword>
<dbReference type="CDD" id="cd17321">
    <property type="entry name" value="MFS_MMR_MDR_like"/>
    <property type="match status" value="1"/>
</dbReference>
<feature type="transmembrane region" description="Helical" evidence="6">
    <location>
        <begin position="266"/>
        <end position="289"/>
    </location>
</feature>
<evidence type="ECO:0000256" key="4">
    <source>
        <dbReference type="ARBA" id="ARBA00022989"/>
    </source>
</evidence>
<gene>
    <name evidence="8" type="ORF">GH807_12830</name>
</gene>
<evidence type="ECO:0000313" key="8">
    <source>
        <dbReference type="EMBL" id="MBC3797929.1"/>
    </source>
</evidence>
<dbReference type="Pfam" id="PF07690">
    <property type="entry name" value="MFS_1"/>
    <property type="match status" value="1"/>
</dbReference>
<feature type="transmembrane region" description="Helical" evidence="6">
    <location>
        <begin position="136"/>
        <end position="159"/>
    </location>
</feature>
<dbReference type="PRINTS" id="PR01036">
    <property type="entry name" value="TCRTETB"/>
</dbReference>
<dbReference type="InterPro" id="IPR011701">
    <property type="entry name" value="MFS"/>
</dbReference>
<dbReference type="Gene3D" id="1.20.1250.20">
    <property type="entry name" value="MFS general substrate transporter like domains"/>
    <property type="match status" value="1"/>
</dbReference>
<keyword evidence="2" id="KW-0813">Transport</keyword>
<dbReference type="SUPFAM" id="SSF103473">
    <property type="entry name" value="MFS general substrate transporter"/>
    <property type="match status" value="1"/>
</dbReference>
<accession>A0ABR6WNK5</accession>
<dbReference type="RefSeq" id="WP_148605773.1">
    <property type="nucleotide sequence ID" value="NZ_RXYB01000025.1"/>
</dbReference>
<evidence type="ECO:0000256" key="1">
    <source>
        <dbReference type="ARBA" id="ARBA00004651"/>
    </source>
</evidence>
<comment type="caution">
    <text evidence="8">The sequence shown here is derived from an EMBL/GenBank/DDBJ whole genome shotgun (WGS) entry which is preliminary data.</text>
</comment>
<feature type="transmembrane region" description="Helical" evidence="6">
    <location>
        <begin position="77"/>
        <end position="96"/>
    </location>
</feature>
<feature type="transmembrane region" description="Helical" evidence="6">
    <location>
        <begin position="409"/>
        <end position="430"/>
    </location>
</feature>